<dbReference type="GO" id="GO:0015421">
    <property type="term" value="F:ABC-type oligopeptide transporter activity"/>
    <property type="evidence" value="ECO:0007669"/>
    <property type="project" value="TreeGrafter"/>
</dbReference>
<evidence type="ECO:0000313" key="7">
    <source>
        <dbReference type="EMBL" id="SPP64905.1"/>
    </source>
</evidence>
<dbReference type="EMBL" id="OUNR01000012">
    <property type="protein sequence ID" value="SPP64905.1"/>
    <property type="molecule type" value="Genomic_DNA"/>
</dbReference>
<feature type="domain" description="ABC transmembrane type-1" evidence="6">
    <location>
        <begin position="37"/>
        <end position="307"/>
    </location>
</feature>
<dbReference type="InterPro" id="IPR003439">
    <property type="entry name" value="ABC_transporter-like_ATP-bd"/>
</dbReference>
<feature type="transmembrane region" description="Helical" evidence="5">
    <location>
        <begin position="35"/>
        <end position="56"/>
    </location>
</feature>
<feature type="transmembrane region" description="Helical" evidence="5">
    <location>
        <begin position="171"/>
        <end position="193"/>
    </location>
</feature>
<sequence length="560" mass="61938">MATPDPAFPQYQLRNILDDILIQLGLLIRLEWKMLSLLFSYAVAIGMFLLCVPIAVQELVSTFSFAVEPAMIFTLALVVGCALTGAAAFRVVQARGAETLQQRIYTRIAIAFTDTLPRLKEDSFLPQHAHRFIEADLLTRALVAMISDLFNVAVVGTIGMSMLILFHPYFLLYNVTLIVGFVALLTLFGRGGFLITLEMSRLNYEIYHWMQNIAANLPHLRAAGHSPFLMQKTDALTKAYVRVRQRRSDLLTGRQYKAAAFWQVAGHTGMIATAGLLVSAGQLTVGQFAAAELQAGLLLLSMDTLARRMVHMFFAFVAFREMNAFFSLPQDEPGAKATVPAGHFGWEGISVIARNLSFAHPNATPLFEHLNLDVVAGEKIALLCRSNVQKTAVAKVLAGLLPPTGGVVRYNDINLVEVSLESIDPYRSLMLDSLPTLLEGTIEDNLTLGRPAISHNDILWALRFVGLDEEIEHFSDGLATHVTGHRDQFTLSQTLCLLLARAIVIRPQVLIIDGTLHNMNPSLRETILRRLCAQDEPWSVIFATTDPAVASYVDRRITVE</sequence>
<dbReference type="InterPro" id="IPR011527">
    <property type="entry name" value="ABC1_TM_dom"/>
</dbReference>
<evidence type="ECO:0000256" key="5">
    <source>
        <dbReference type="SAM" id="Phobius"/>
    </source>
</evidence>
<dbReference type="GO" id="GO:0005524">
    <property type="term" value="F:ATP binding"/>
    <property type="evidence" value="ECO:0007669"/>
    <property type="project" value="InterPro"/>
</dbReference>
<dbReference type="GO" id="GO:0016887">
    <property type="term" value="F:ATP hydrolysis activity"/>
    <property type="evidence" value="ECO:0007669"/>
    <property type="project" value="InterPro"/>
</dbReference>
<accession>A0A330L7E3</accession>
<proteinExistence type="predicted"/>
<keyword evidence="7" id="KW-0378">Hydrolase</keyword>
<gene>
    <name evidence="7" type="ORF">NITLEN_20545</name>
</gene>
<dbReference type="PANTHER" id="PTHR43394:SF4">
    <property type="entry name" value="TOXIN SECRETION ABC TRANSPORTER ATP-BINDING PROTEIN"/>
    <property type="match status" value="1"/>
</dbReference>
<dbReference type="EC" id="3.6.3.-" evidence="7"/>
<dbReference type="Gene3D" id="3.40.50.300">
    <property type="entry name" value="P-loop containing nucleotide triphosphate hydrolases"/>
    <property type="match status" value="1"/>
</dbReference>
<evidence type="ECO:0000256" key="1">
    <source>
        <dbReference type="ARBA" id="ARBA00004651"/>
    </source>
</evidence>
<evidence type="ECO:0000256" key="3">
    <source>
        <dbReference type="ARBA" id="ARBA00022989"/>
    </source>
</evidence>
<dbReference type="InterPro" id="IPR039421">
    <property type="entry name" value="Type_1_exporter"/>
</dbReference>
<feature type="transmembrane region" description="Helical" evidence="5">
    <location>
        <begin position="71"/>
        <end position="92"/>
    </location>
</feature>
<dbReference type="SUPFAM" id="SSF90123">
    <property type="entry name" value="ABC transporter transmembrane region"/>
    <property type="match status" value="1"/>
</dbReference>
<organism evidence="7 8">
    <name type="scientific">Nitrospira lenta</name>
    <dbReference type="NCBI Taxonomy" id="1436998"/>
    <lineage>
        <taxon>Bacteria</taxon>
        <taxon>Pseudomonadati</taxon>
        <taxon>Nitrospirota</taxon>
        <taxon>Nitrospiria</taxon>
        <taxon>Nitrospirales</taxon>
        <taxon>Nitrospiraceae</taxon>
        <taxon>Nitrospira</taxon>
    </lineage>
</organism>
<keyword evidence="4 5" id="KW-0472">Membrane</keyword>
<dbReference type="Gene3D" id="1.20.1560.10">
    <property type="entry name" value="ABC transporter type 1, transmembrane domain"/>
    <property type="match status" value="1"/>
</dbReference>
<dbReference type="RefSeq" id="WP_121989225.1">
    <property type="nucleotide sequence ID" value="NZ_OUNR01000012.1"/>
</dbReference>
<dbReference type="PROSITE" id="PS50929">
    <property type="entry name" value="ABC_TM1F"/>
    <property type="match status" value="1"/>
</dbReference>
<dbReference type="SUPFAM" id="SSF52540">
    <property type="entry name" value="P-loop containing nucleoside triphosphate hydrolases"/>
    <property type="match status" value="1"/>
</dbReference>
<dbReference type="OrthoDB" id="9760920at2"/>
<keyword evidence="2 5" id="KW-0812">Transmembrane</keyword>
<keyword evidence="3 5" id="KW-1133">Transmembrane helix</keyword>
<dbReference type="InterPro" id="IPR027417">
    <property type="entry name" value="P-loop_NTPase"/>
</dbReference>
<dbReference type="PANTHER" id="PTHR43394">
    <property type="entry name" value="ATP-DEPENDENT PERMEASE MDL1, MITOCHONDRIAL"/>
    <property type="match status" value="1"/>
</dbReference>
<evidence type="ECO:0000313" key="8">
    <source>
        <dbReference type="Proteomes" id="UP000248168"/>
    </source>
</evidence>
<comment type="subcellular location">
    <subcellularLocation>
        <location evidence="1">Cell membrane</location>
        <topology evidence="1">Multi-pass membrane protein</topology>
    </subcellularLocation>
</comment>
<dbReference type="Pfam" id="PF00005">
    <property type="entry name" value="ABC_tran"/>
    <property type="match status" value="1"/>
</dbReference>
<reference evidence="8" key="1">
    <citation type="submission" date="2018-04" db="EMBL/GenBank/DDBJ databases">
        <authorList>
            <person name="Lucker S."/>
            <person name="Sakoula D."/>
        </authorList>
    </citation>
    <scope>NUCLEOTIDE SEQUENCE [LARGE SCALE GENOMIC DNA]</scope>
</reference>
<dbReference type="Proteomes" id="UP000248168">
    <property type="component" value="Unassembled WGS sequence"/>
</dbReference>
<protein>
    <submittedName>
        <fullName evidence="7">Putative ABC-type transport system, ATPase and permease component</fullName>
        <ecNumber evidence="7">3.6.3.-</ecNumber>
    </submittedName>
</protein>
<evidence type="ECO:0000259" key="6">
    <source>
        <dbReference type="PROSITE" id="PS50929"/>
    </source>
</evidence>
<dbReference type="InParanoid" id="A0A330L7E3"/>
<dbReference type="GO" id="GO:0005886">
    <property type="term" value="C:plasma membrane"/>
    <property type="evidence" value="ECO:0007669"/>
    <property type="project" value="UniProtKB-SubCell"/>
</dbReference>
<feature type="transmembrane region" description="Helical" evidence="5">
    <location>
        <begin position="141"/>
        <end position="165"/>
    </location>
</feature>
<keyword evidence="8" id="KW-1185">Reference proteome</keyword>
<dbReference type="InterPro" id="IPR036640">
    <property type="entry name" value="ABC1_TM_sf"/>
</dbReference>
<evidence type="ECO:0000256" key="2">
    <source>
        <dbReference type="ARBA" id="ARBA00022692"/>
    </source>
</evidence>
<evidence type="ECO:0000256" key="4">
    <source>
        <dbReference type="ARBA" id="ARBA00023136"/>
    </source>
</evidence>
<dbReference type="AlphaFoldDB" id="A0A330L7E3"/>
<name>A0A330L7E3_9BACT</name>